<organism evidence="2 4">
    <name type="scientific">Aliarcobacter skirrowii CCUG 10374</name>
    <dbReference type="NCBI Taxonomy" id="1032239"/>
    <lineage>
        <taxon>Bacteria</taxon>
        <taxon>Pseudomonadati</taxon>
        <taxon>Campylobacterota</taxon>
        <taxon>Epsilonproteobacteria</taxon>
        <taxon>Campylobacterales</taxon>
        <taxon>Arcobacteraceae</taxon>
        <taxon>Aliarcobacter</taxon>
    </lineage>
</organism>
<dbReference type="GeneID" id="61750144"/>
<dbReference type="Proteomes" id="UP000290580">
    <property type="component" value="Unassembled WGS sequence"/>
</dbReference>
<feature type="region of interest" description="Disordered" evidence="1">
    <location>
        <begin position="94"/>
        <end position="136"/>
    </location>
</feature>
<dbReference type="EMBL" id="CP032099">
    <property type="protein sequence ID" value="AXX84225.1"/>
    <property type="molecule type" value="Genomic_DNA"/>
</dbReference>
<protein>
    <submittedName>
        <fullName evidence="2">Uncharacterized protein</fullName>
    </submittedName>
</protein>
<reference evidence="3 5" key="1">
    <citation type="submission" date="2017-09" db="EMBL/GenBank/DDBJ databases">
        <title>Genomics of the genus Arcobacter.</title>
        <authorList>
            <person name="Perez-Cataluna A."/>
            <person name="Figueras M.J."/>
            <person name="Salas-Masso N."/>
        </authorList>
    </citation>
    <scope>NUCLEOTIDE SEQUENCE [LARGE SCALE GENOMIC DNA]</scope>
    <source>
        <strain evidence="3 5">LMG 6621</strain>
    </source>
</reference>
<evidence type="ECO:0000313" key="4">
    <source>
        <dbReference type="Proteomes" id="UP000262029"/>
    </source>
</evidence>
<evidence type="ECO:0000313" key="3">
    <source>
        <dbReference type="EMBL" id="RXI26844.1"/>
    </source>
</evidence>
<proteinExistence type="predicted"/>
<dbReference type="Proteomes" id="UP000262029">
    <property type="component" value="Chromosome"/>
</dbReference>
<dbReference type="AlphaFoldDB" id="A0AAD0SPV1"/>
<gene>
    <name evidence="2" type="ORF">ASKIR_0390</name>
    <name evidence="3" type="ORF">CP959_01760</name>
</gene>
<accession>A0AAD0SPV1</accession>
<evidence type="ECO:0000256" key="1">
    <source>
        <dbReference type="SAM" id="MobiDB-lite"/>
    </source>
</evidence>
<reference evidence="2 4" key="2">
    <citation type="submission" date="2018-08" db="EMBL/GenBank/DDBJ databases">
        <title>Complete genome of the Arcobacter skirrowii type strain LMG 6621.</title>
        <authorList>
            <person name="Miller W.G."/>
            <person name="Yee E."/>
            <person name="Bono J.L."/>
        </authorList>
    </citation>
    <scope>NUCLEOTIDE SEQUENCE [LARGE SCALE GENOMIC DNA]</scope>
    <source>
        <strain evidence="2 4">CCUG 10374</strain>
    </source>
</reference>
<evidence type="ECO:0000313" key="5">
    <source>
        <dbReference type="Proteomes" id="UP000290580"/>
    </source>
</evidence>
<evidence type="ECO:0000313" key="2">
    <source>
        <dbReference type="EMBL" id="AXX84225.1"/>
    </source>
</evidence>
<dbReference type="RefSeq" id="WP_066352520.1">
    <property type="nucleotide sequence ID" value="NZ_CP032099.1"/>
</dbReference>
<dbReference type="EMBL" id="NXIC01000001">
    <property type="protein sequence ID" value="RXI26844.1"/>
    <property type="molecule type" value="Genomic_DNA"/>
</dbReference>
<name>A0AAD0SPV1_9BACT</name>
<sequence length="136" mass="16219">MNYELLSRVAMQDAQRLKSENVILMKKNLLLEQENNNLKEMNNILDREKDAYKQRARELKKELNDLALQKDLLLKENSKLEDKLEELVAKLELEKQKPKDNQQNRRKIYIDKDDEPQESNSDARRAARLKSVEFYS</sequence>
<keyword evidence="5" id="KW-1185">Reference proteome</keyword>
<feature type="compositionally biased region" description="Basic and acidic residues" evidence="1">
    <location>
        <begin position="94"/>
        <end position="111"/>
    </location>
</feature>